<feature type="domain" description="Replication protein A 70 kDa DNA-binding subunit B/D first OB fold" evidence="7">
    <location>
        <begin position="4"/>
        <end position="106"/>
    </location>
</feature>
<dbReference type="CDD" id="cd04476">
    <property type="entry name" value="RPA1_DBD_C"/>
    <property type="match status" value="1"/>
</dbReference>
<evidence type="ECO:0000259" key="9">
    <source>
        <dbReference type="Pfam" id="PF16900"/>
    </source>
</evidence>
<dbReference type="Pfam" id="PF08646">
    <property type="entry name" value="Rep_fac-A_C"/>
    <property type="match status" value="1"/>
</dbReference>
<feature type="domain" description="Replication protein A OB" evidence="9">
    <location>
        <begin position="136"/>
        <end position="218"/>
    </location>
</feature>
<dbReference type="InterPro" id="IPR031657">
    <property type="entry name" value="REPA_OB_2"/>
</dbReference>
<keyword evidence="2" id="KW-0479">Metal-binding</keyword>
<dbReference type="InterPro" id="IPR012340">
    <property type="entry name" value="NA-bd_OB-fold"/>
</dbReference>
<proteinExistence type="inferred from homology"/>
<evidence type="ECO:0000313" key="10">
    <source>
        <dbReference type="EMBL" id="JAD72677.1"/>
    </source>
</evidence>
<dbReference type="CDD" id="cd04481">
    <property type="entry name" value="RPA1_DBD_B_like"/>
    <property type="match status" value="1"/>
</dbReference>
<keyword evidence="4" id="KW-0862">Zinc</keyword>
<dbReference type="SUPFAM" id="SSF50249">
    <property type="entry name" value="Nucleic acid-binding proteins"/>
    <property type="match status" value="3"/>
</dbReference>
<dbReference type="Gene3D" id="2.40.50.140">
    <property type="entry name" value="Nucleic acid-binding proteins"/>
    <property type="match status" value="3"/>
</dbReference>
<reference evidence="10" key="1">
    <citation type="submission" date="2014-09" db="EMBL/GenBank/DDBJ databases">
        <authorList>
            <person name="Magalhaes I.L.F."/>
            <person name="Oliveira U."/>
            <person name="Santos F.R."/>
            <person name="Vidigal T.H.D.A."/>
            <person name="Brescovit A.D."/>
            <person name="Santos A.J."/>
        </authorList>
    </citation>
    <scope>NUCLEOTIDE SEQUENCE</scope>
    <source>
        <tissue evidence="10">Shoot tissue taken approximately 20 cm above the soil surface</tissue>
    </source>
</reference>
<evidence type="ECO:0000259" key="7">
    <source>
        <dbReference type="Pfam" id="PF02721"/>
    </source>
</evidence>
<evidence type="ECO:0000256" key="6">
    <source>
        <dbReference type="SAM" id="MobiDB-lite"/>
    </source>
</evidence>
<evidence type="ECO:0000256" key="5">
    <source>
        <dbReference type="ARBA" id="ARBA00023125"/>
    </source>
</evidence>
<evidence type="ECO:0000256" key="1">
    <source>
        <dbReference type="ARBA" id="ARBA00005690"/>
    </source>
</evidence>
<evidence type="ECO:0000259" key="8">
    <source>
        <dbReference type="Pfam" id="PF08646"/>
    </source>
</evidence>
<keyword evidence="3" id="KW-0863">Zinc-finger</keyword>
<dbReference type="InterPro" id="IPR013955">
    <property type="entry name" value="Rep_factor-A_C"/>
</dbReference>
<dbReference type="GO" id="GO:0008270">
    <property type="term" value="F:zinc ion binding"/>
    <property type="evidence" value="ECO:0007669"/>
    <property type="project" value="UniProtKB-KW"/>
</dbReference>
<dbReference type="GO" id="GO:0003677">
    <property type="term" value="F:DNA binding"/>
    <property type="evidence" value="ECO:0007669"/>
    <property type="project" value="UniProtKB-KW"/>
</dbReference>
<organism evidence="10">
    <name type="scientific">Arundo donax</name>
    <name type="common">Giant reed</name>
    <name type="synonym">Donax arundinaceus</name>
    <dbReference type="NCBI Taxonomy" id="35708"/>
    <lineage>
        <taxon>Eukaryota</taxon>
        <taxon>Viridiplantae</taxon>
        <taxon>Streptophyta</taxon>
        <taxon>Embryophyta</taxon>
        <taxon>Tracheophyta</taxon>
        <taxon>Spermatophyta</taxon>
        <taxon>Magnoliopsida</taxon>
        <taxon>Liliopsida</taxon>
        <taxon>Poales</taxon>
        <taxon>Poaceae</taxon>
        <taxon>PACMAD clade</taxon>
        <taxon>Arundinoideae</taxon>
        <taxon>Arundineae</taxon>
        <taxon>Arundo</taxon>
    </lineage>
</organism>
<dbReference type="Pfam" id="PF02721">
    <property type="entry name" value="DUF223"/>
    <property type="match status" value="1"/>
</dbReference>
<feature type="region of interest" description="Disordered" evidence="6">
    <location>
        <begin position="515"/>
        <end position="565"/>
    </location>
</feature>
<dbReference type="PANTHER" id="PTHR47165">
    <property type="entry name" value="OS03G0429900 PROTEIN"/>
    <property type="match status" value="1"/>
</dbReference>
<dbReference type="InterPro" id="IPR047192">
    <property type="entry name" value="Euk_RPA1_DBD_C"/>
</dbReference>
<dbReference type="InterPro" id="IPR003871">
    <property type="entry name" value="RFA1B/D_OB_1st"/>
</dbReference>
<comment type="similarity">
    <text evidence="1">Belongs to the replication factor A protein 1 family.</text>
</comment>
<dbReference type="PANTHER" id="PTHR47165:SF4">
    <property type="entry name" value="OS03G0429900 PROTEIN"/>
    <property type="match status" value="1"/>
</dbReference>
<evidence type="ECO:0000256" key="4">
    <source>
        <dbReference type="ARBA" id="ARBA00022833"/>
    </source>
</evidence>
<accession>A0A0A9CME8</accession>
<keyword evidence="5" id="KW-0238">DNA-binding</keyword>
<feature type="region of interest" description="Disordered" evidence="6">
    <location>
        <begin position="452"/>
        <end position="489"/>
    </location>
</feature>
<evidence type="ECO:0008006" key="11">
    <source>
        <dbReference type="Google" id="ProtNLM"/>
    </source>
</evidence>
<sequence>MTVSMLKDIRPRSWHSVVCTRVSRMWDYRGGTDDGEIRHVDLVLIDAEGTAMYAEIRSEDVEAKRPLLTEGRVYTLKRFCVFKAKASYRPVESEFMMQITYHTLIEEKHDYPSDFPLYTYTLTNFDDLAALVGEIKRFIDVIGVITHVSDLSTVQLANQPRPAVRRMITLRDASNYEMKLSLWGQRAREFDIDEVRAMSQDGPVIAIFVGLLMKSYKGEDSLSGNTACRWYINADVPEIHEFFYTLGGGFQPIEHVVPEELEPVAPVINAEAEHKTLEDLLAISPFDFPPQGFRCTVTISRIDPSISWCYPACNRCSKTVHPHGTGYKCSHCNCTGYKFKYKICAMATDGSDEAEFIFFGEMGQRLVRAEVMTLMRSCRTSGDIPRQIASLVSQKYMLTINVTSKCLSKRFRSYQVNNINLAYGRQASIPVVRKSPAMPVGSKRKALVLHGESASGAGSKEDRHIDVLPSGQNLDDTPPPKETPGASFSKEKDFASAAGAHGGEGKRVHRRLFTSSSLDLEDRPKSDDAFGDALEDSPSANVYRSGTVVHSDEDTEDDPNQGNAT</sequence>
<evidence type="ECO:0000256" key="2">
    <source>
        <dbReference type="ARBA" id="ARBA00022723"/>
    </source>
</evidence>
<dbReference type="AlphaFoldDB" id="A0A0A9CME8"/>
<dbReference type="CDD" id="cd04480">
    <property type="entry name" value="RPA1_DBD_A_like"/>
    <property type="match status" value="1"/>
</dbReference>
<reference evidence="10" key="2">
    <citation type="journal article" date="2015" name="Data Brief">
        <title>Shoot transcriptome of the giant reed, Arundo donax.</title>
        <authorList>
            <person name="Barrero R.A."/>
            <person name="Guerrero F.D."/>
            <person name="Moolhuijzen P."/>
            <person name="Goolsby J.A."/>
            <person name="Tidwell J."/>
            <person name="Bellgard S.E."/>
            <person name="Bellgard M.I."/>
        </authorList>
    </citation>
    <scope>NUCLEOTIDE SEQUENCE</scope>
    <source>
        <tissue evidence="10">Shoot tissue taken approximately 20 cm above the soil surface</tissue>
    </source>
</reference>
<evidence type="ECO:0000256" key="3">
    <source>
        <dbReference type="ARBA" id="ARBA00022771"/>
    </source>
</evidence>
<protein>
    <recommendedName>
        <fullName evidence="11">Replication factor A C-terminal domain-containing protein</fullName>
    </recommendedName>
</protein>
<feature type="domain" description="Replication factor A C-terminal" evidence="8">
    <location>
        <begin position="293"/>
        <end position="409"/>
    </location>
</feature>
<dbReference type="Pfam" id="PF16900">
    <property type="entry name" value="REPA_OB_2"/>
    <property type="match status" value="1"/>
</dbReference>
<name>A0A0A9CME8_ARUDO</name>
<dbReference type="EMBL" id="GBRH01225218">
    <property type="protein sequence ID" value="JAD72677.1"/>
    <property type="molecule type" value="Transcribed_RNA"/>
</dbReference>